<dbReference type="SUPFAM" id="SSF51206">
    <property type="entry name" value="cAMP-binding domain-like"/>
    <property type="match status" value="1"/>
</dbReference>
<dbReference type="Proteomes" id="UP001176429">
    <property type="component" value="Unassembled WGS sequence"/>
</dbReference>
<reference evidence="1" key="1">
    <citation type="submission" date="2023-07" db="EMBL/GenBank/DDBJ databases">
        <authorList>
            <person name="Kim M.K."/>
        </authorList>
    </citation>
    <scope>NUCLEOTIDE SEQUENCE</scope>
    <source>
        <strain evidence="1">ASUV-10-1</strain>
    </source>
</reference>
<comment type="caution">
    <text evidence="1">The sequence shown here is derived from an EMBL/GenBank/DDBJ whole genome shotgun (WGS) entry which is preliminary data.</text>
</comment>
<dbReference type="InterPro" id="IPR018490">
    <property type="entry name" value="cNMP-bd_dom_sf"/>
</dbReference>
<dbReference type="InterPro" id="IPR014710">
    <property type="entry name" value="RmlC-like_jellyroll"/>
</dbReference>
<dbReference type="CDD" id="cd00038">
    <property type="entry name" value="CAP_ED"/>
    <property type="match status" value="1"/>
</dbReference>
<proteinExistence type="predicted"/>
<dbReference type="InterPro" id="IPR000595">
    <property type="entry name" value="cNMP-bd_dom"/>
</dbReference>
<organism evidence="1 2">
    <name type="scientific">Hymenobacter aranciens</name>
    <dbReference type="NCBI Taxonomy" id="3063996"/>
    <lineage>
        <taxon>Bacteria</taxon>
        <taxon>Pseudomonadati</taxon>
        <taxon>Bacteroidota</taxon>
        <taxon>Cytophagia</taxon>
        <taxon>Cytophagales</taxon>
        <taxon>Hymenobacteraceae</taxon>
        <taxon>Hymenobacter</taxon>
    </lineage>
</organism>
<dbReference type="RefSeq" id="WP_305007381.1">
    <property type="nucleotide sequence ID" value="NZ_JAUQSY010000009.1"/>
</dbReference>
<evidence type="ECO:0000313" key="1">
    <source>
        <dbReference type="EMBL" id="MDO7876041.1"/>
    </source>
</evidence>
<protein>
    <submittedName>
        <fullName evidence="1">Cyclic nucleotide-binding domain-containing protein</fullName>
    </submittedName>
</protein>
<evidence type="ECO:0000313" key="2">
    <source>
        <dbReference type="Proteomes" id="UP001176429"/>
    </source>
</evidence>
<sequence length="182" mass="20416">MEDFLAYLAQFGELTSVHRGLVAQKTTRLHLRKGDYFQRSRAAVQRVGFVVEGVFRVCYLTATGEEVTHYFVEEQNMLICLTGLEHPPQSAPDSIVAHYVQAITDCQVLVITAADLQVLSQTIPGWDAITHKAIEQALSQKMRRIIPMLGQNGTTRYTSFLRSFPCLANRVPLAYLASLTWA</sequence>
<gene>
    <name evidence="1" type="ORF">Q5H93_14955</name>
</gene>
<name>A0ABT9BHA6_9BACT</name>
<accession>A0ABT9BHA6</accession>
<dbReference type="Gene3D" id="2.60.120.10">
    <property type="entry name" value="Jelly Rolls"/>
    <property type="match status" value="1"/>
</dbReference>
<keyword evidence="2" id="KW-1185">Reference proteome</keyword>
<dbReference type="EMBL" id="JAUQSY010000009">
    <property type="protein sequence ID" value="MDO7876041.1"/>
    <property type="molecule type" value="Genomic_DNA"/>
</dbReference>